<proteinExistence type="inferred from homology"/>
<evidence type="ECO:0000313" key="17">
    <source>
        <dbReference type="EMBL" id="QBL54385.1"/>
    </source>
</evidence>
<protein>
    <submittedName>
        <fullName evidence="10">Wtf7</fullName>
    </submittedName>
</protein>
<dbReference type="EMBL" id="MH837251">
    <property type="protein sequence ID" value="QBL54317.1"/>
    <property type="molecule type" value="Genomic_DNA"/>
</dbReference>
<evidence type="ECO:0000313" key="7">
    <source>
        <dbReference type="EMBL" id="QBL54253.1"/>
    </source>
</evidence>
<dbReference type="AlphaFoldDB" id="A0A482AR25"/>
<dbReference type="EMBL" id="MH837198">
    <property type="protein sequence ID" value="QBL54266.1"/>
    <property type="molecule type" value="Genomic_DNA"/>
</dbReference>
<evidence type="ECO:0000313" key="20">
    <source>
        <dbReference type="EMBL" id="QBL54457.1"/>
    </source>
</evidence>
<dbReference type="EMBL" id="MH837239">
    <property type="protein sequence ID" value="QBL54305.1"/>
    <property type="molecule type" value="Genomic_DNA"/>
</dbReference>
<evidence type="ECO:0000256" key="5">
    <source>
        <dbReference type="ARBA" id="ARBA00023136"/>
    </source>
</evidence>
<keyword evidence="4 6" id="KW-1133">Transmembrane helix</keyword>
<dbReference type="EMBL" id="MH837287">
    <property type="protein sequence ID" value="QBL54353.1"/>
    <property type="molecule type" value="Genomic_DNA"/>
</dbReference>
<evidence type="ECO:0000313" key="8">
    <source>
        <dbReference type="EMBL" id="QBL54266.1"/>
    </source>
</evidence>
<dbReference type="GO" id="GO:0016020">
    <property type="term" value="C:membrane"/>
    <property type="evidence" value="ECO:0007669"/>
    <property type="project" value="UniProtKB-SubCell"/>
</dbReference>
<feature type="transmembrane region" description="Helical" evidence="6">
    <location>
        <begin position="190"/>
        <end position="212"/>
    </location>
</feature>
<evidence type="ECO:0000256" key="6">
    <source>
        <dbReference type="SAM" id="Phobius"/>
    </source>
</evidence>
<dbReference type="EMBL" id="MH837185">
    <property type="protein sequence ID" value="QBL54253.1"/>
    <property type="molecule type" value="Genomic_DNA"/>
</dbReference>
<evidence type="ECO:0000313" key="10">
    <source>
        <dbReference type="EMBL" id="QBL54317.1"/>
    </source>
</evidence>
<keyword evidence="5 6" id="KW-0472">Membrane</keyword>
<dbReference type="GO" id="GO:0110134">
    <property type="term" value="P:meiotic drive"/>
    <property type="evidence" value="ECO:0007669"/>
    <property type="project" value="InterPro"/>
</dbReference>
<organism evidence="10">
    <name type="scientific">Schizosaccharomyces pombe</name>
    <name type="common">Fission yeast</name>
    <dbReference type="NCBI Taxonomy" id="4896"/>
    <lineage>
        <taxon>Eukaryota</taxon>
        <taxon>Fungi</taxon>
        <taxon>Dikarya</taxon>
        <taxon>Ascomycota</taxon>
        <taxon>Taphrinomycotina</taxon>
        <taxon>Schizosaccharomycetes</taxon>
        <taxon>Schizosaccharomycetales</taxon>
        <taxon>Schizosaccharomycetaceae</taxon>
        <taxon>Schizosaccharomyces</taxon>
    </lineage>
</organism>
<evidence type="ECO:0000313" key="15">
    <source>
        <dbReference type="EMBL" id="QBL54345.1"/>
    </source>
</evidence>
<accession>A0A482AR25</accession>
<dbReference type="Pfam" id="PF03303">
    <property type="entry name" value="WTF"/>
    <property type="match status" value="1"/>
</dbReference>
<feature type="transmembrane region" description="Helical" evidence="6">
    <location>
        <begin position="154"/>
        <end position="175"/>
    </location>
</feature>
<dbReference type="EMBL" id="MH837267">
    <property type="protein sequence ID" value="QBL54333.1"/>
    <property type="molecule type" value="Genomic_DNA"/>
</dbReference>
<comment type="similarity">
    <text evidence="2">Belongs to the WTF family.</text>
</comment>
<evidence type="ECO:0000313" key="12">
    <source>
        <dbReference type="EMBL" id="QBL54329.1"/>
    </source>
</evidence>
<dbReference type="EMBL" id="MH837319">
    <property type="protein sequence ID" value="QBL54385.1"/>
    <property type="molecule type" value="Genomic_DNA"/>
</dbReference>
<evidence type="ECO:0000313" key="16">
    <source>
        <dbReference type="EMBL" id="QBL54353.1"/>
    </source>
</evidence>
<evidence type="ECO:0000256" key="2">
    <source>
        <dbReference type="ARBA" id="ARBA00007170"/>
    </source>
</evidence>
<dbReference type="InterPro" id="IPR004982">
    <property type="entry name" value="WTF"/>
</dbReference>
<dbReference type="EMBL" id="MH837379">
    <property type="protein sequence ID" value="QBL54445.1"/>
    <property type="molecule type" value="Genomic_DNA"/>
</dbReference>
<evidence type="ECO:0000256" key="4">
    <source>
        <dbReference type="ARBA" id="ARBA00022989"/>
    </source>
</evidence>
<evidence type="ECO:0000313" key="18">
    <source>
        <dbReference type="EMBL" id="QBL54425.1"/>
    </source>
</evidence>
<dbReference type="EMBL" id="MH837279">
    <property type="protein sequence ID" value="QBL54345.1"/>
    <property type="molecule type" value="Genomic_DNA"/>
</dbReference>
<keyword evidence="3 6" id="KW-0812">Transmembrane</keyword>
<reference evidence="10" key="1">
    <citation type="submission" date="2018-09" db="EMBL/GenBank/DDBJ databases">
        <title>Killer meiotic drive and dynamic evolution of the wtf gene family.</title>
        <authorList>
            <person name="Eickbush M.T."/>
            <person name="Young J.M."/>
            <person name="Zanders S.E."/>
        </authorList>
    </citation>
    <scope>NUCLEOTIDE SEQUENCE</scope>
    <source>
        <strain evidence="7">FY28989</strain>
        <strain evidence="8">FY29033</strain>
        <strain evidence="21">JB1197</strain>
        <strain evidence="9">JB762</strain>
        <strain evidence="10">JB840</strain>
        <strain evidence="11">JB842</strain>
        <strain evidence="12">JB845</strain>
        <strain evidence="13">JB848</strain>
        <strain evidence="14">JB853</strain>
        <strain evidence="15">JB854</strain>
        <strain evidence="16">JB862</strain>
        <strain evidence="17">JB878</strain>
        <strain evidence="18">JB929</strain>
        <strain evidence="19">JB939</strain>
        <strain evidence="20">JB953</strain>
    </source>
</reference>
<evidence type="ECO:0000313" key="11">
    <source>
        <dbReference type="EMBL" id="QBL54325.1"/>
    </source>
</evidence>
<gene>
    <name evidence="10" type="primary">wtf7</name>
</gene>
<evidence type="ECO:0000313" key="21">
    <source>
        <dbReference type="EMBL" id="QBL54481.1"/>
    </source>
</evidence>
<dbReference type="EMBL" id="MH837415">
    <property type="protein sequence ID" value="QBL54481.1"/>
    <property type="molecule type" value="Genomic_DNA"/>
</dbReference>
<evidence type="ECO:0000256" key="3">
    <source>
        <dbReference type="ARBA" id="ARBA00022692"/>
    </source>
</evidence>
<name>A0A482AR25_SCHPM</name>
<comment type="subcellular location">
    <subcellularLocation>
        <location evidence="1">Membrane</location>
        <topology evidence="1">Multi-pass membrane protein</topology>
    </subcellularLocation>
</comment>
<evidence type="ECO:0000313" key="13">
    <source>
        <dbReference type="EMBL" id="QBL54333.1"/>
    </source>
</evidence>
<dbReference type="EMBL" id="MH837275">
    <property type="protein sequence ID" value="QBL54341.1"/>
    <property type="molecule type" value="Genomic_DNA"/>
</dbReference>
<dbReference type="EMBL" id="MH837391">
    <property type="protein sequence ID" value="QBL54457.1"/>
    <property type="molecule type" value="Genomic_DNA"/>
</dbReference>
<evidence type="ECO:0000313" key="9">
    <source>
        <dbReference type="EMBL" id="QBL54305.1"/>
    </source>
</evidence>
<feature type="transmembrane region" description="Helical" evidence="6">
    <location>
        <begin position="122"/>
        <end position="142"/>
    </location>
</feature>
<dbReference type="VEuPathDB" id="FungiDB:SPCC736.05"/>
<dbReference type="EMBL" id="MH837359">
    <property type="protein sequence ID" value="QBL54425.1"/>
    <property type="molecule type" value="Genomic_DNA"/>
</dbReference>
<dbReference type="EMBL" id="MH837259">
    <property type="protein sequence ID" value="QBL54325.1"/>
    <property type="molecule type" value="Genomic_DNA"/>
</dbReference>
<evidence type="ECO:0000256" key="1">
    <source>
        <dbReference type="ARBA" id="ARBA00004141"/>
    </source>
</evidence>
<dbReference type="EMBL" id="MH837263">
    <property type="protein sequence ID" value="QBL54329.1"/>
    <property type="molecule type" value="Genomic_DNA"/>
</dbReference>
<evidence type="ECO:0000313" key="19">
    <source>
        <dbReference type="EMBL" id="QBL54445.1"/>
    </source>
</evidence>
<sequence length="218" mass="24838">MLKMSGCYAPVEDSADELSVHSGNDNEIDLEKGLLPKCNTGNGGTTPCSEPPHYDSDAVVEMDMYENNIYMQTFKLRPFAKSGVTNSSNVVLQMKTYENNRHMQTFRLRPFAKNGVTNGVKLAQVLFLLLPFNFIFIACLFFRKASFTDFSLMGWILFGIWCLTCFLSSFILYAYHESWTKFARERPNDFSLILFGLLFPGIVTMVVFYGLYMNSIYG</sequence>
<evidence type="ECO:0000313" key="14">
    <source>
        <dbReference type="EMBL" id="QBL54341.1"/>
    </source>
</evidence>